<evidence type="ECO:0000256" key="1">
    <source>
        <dbReference type="SAM" id="SignalP"/>
    </source>
</evidence>
<keyword evidence="2" id="KW-0413">Isomerase</keyword>
<feature type="chain" id="PRO_5046388021" evidence="1">
    <location>
        <begin position="19"/>
        <end position="286"/>
    </location>
</feature>
<protein>
    <submittedName>
        <fullName evidence="2">Peptidyl-prolyl cis-trans isomerase</fullName>
    </submittedName>
</protein>
<dbReference type="GO" id="GO:0016853">
    <property type="term" value="F:isomerase activity"/>
    <property type="evidence" value="ECO:0007669"/>
    <property type="project" value="UniProtKB-KW"/>
</dbReference>
<proteinExistence type="predicted"/>
<evidence type="ECO:0000313" key="2">
    <source>
        <dbReference type="EMBL" id="MCK8482157.1"/>
    </source>
</evidence>
<evidence type="ECO:0000313" key="3">
    <source>
        <dbReference type="Proteomes" id="UP001203687"/>
    </source>
</evidence>
<comment type="caution">
    <text evidence="2">The sequence shown here is derived from an EMBL/GenBank/DDBJ whole genome shotgun (WGS) entry which is preliminary data.</text>
</comment>
<organism evidence="2 3">
    <name type="scientific">Psychroserpens algicola</name>
    <dbReference type="NCBI Taxonomy" id="1719034"/>
    <lineage>
        <taxon>Bacteria</taxon>
        <taxon>Pseudomonadati</taxon>
        <taxon>Bacteroidota</taxon>
        <taxon>Flavobacteriia</taxon>
        <taxon>Flavobacteriales</taxon>
        <taxon>Flavobacteriaceae</taxon>
        <taxon>Psychroserpens</taxon>
    </lineage>
</organism>
<sequence>MKLLKKLSVVIISLFCLASCDFFKESDDRIPVARVGDVYLYEDDIEGLVIEGAPAQDSTQIVTSFINRWATQQLLLDGAERNLPESKQTDFNKLVDQYKNDLYTKAYLEALVNKSIDTVMDEAQAKTVYEANQESFKLNEELVKFRYITIPQNAINEDEIRTRFKRFDADDKRYLDSISVQFKTYSLNDSIWVKASQITEKISVLNSENKKELLKKSNFVQLKDSLDLYLMQIKDVLSQNDLAPLEYVMPTIKQIVINKRKLELIKQLEKDITKDAIKNKQFEIYN</sequence>
<reference evidence="2" key="1">
    <citation type="submission" date="2022-04" db="EMBL/GenBank/DDBJ databases">
        <authorList>
            <person name="Ren T."/>
        </authorList>
    </citation>
    <scope>NUCLEOTIDE SEQUENCE</scope>
    <source>
        <strain evidence="2">F63249</strain>
    </source>
</reference>
<name>A0ABT0HDA3_9FLAO</name>
<keyword evidence="3" id="KW-1185">Reference proteome</keyword>
<dbReference type="Proteomes" id="UP001203687">
    <property type="component" value="Unassembled WGS sequence"/>
</dbReference>
<accession>A0ABT0HDA3</accession>
<feature type="signal peptide" evidence="1">
    <location>
        <begin position="1"/>
        <end position="18"/>
    </location>
</feature>
<dbReference type="EMBL" id="JALPQF010000021">
    <property type="protein sequence ID" value="MCK8482157.1"/>
    <property type="molecule type" value="Genomic_DNA"/>
</dbReference>
<gene>
    <name evidence="2" type="ORF">MUY34_16110</name>
</gene>
<keyword evidence="1" id="KW-0732">Signal</keyword>